<evidence type="ECO:0000256" key="3">
    <source>
        <dbReference type="ARBA" id="ARBA00022833"/>
    </source>
</evidence>
<dbReference type="InterPro" id="IPR007588">
    <property type="entry name" value="Znf_FLYWCH"/>
</dbReference>
<keyword evidence="3" id="KW-0862">Zinc</keyword>
<dbReference type="AlphaFoldDB" id="A0A146LC06"/>
<evidence type="ECO:0000313" key="5">
    <source>
        <dbReference type="EMBL" id="JAQ04597.1"/>
    </source>
</evidence>
<proteinExistence type="predicted"/>
<sequence length="102" mass="11814">NNQTNTQGPPKILINTRGNEMLSFDGYCYNKQYTSTSIVRWCCSKRHQRGCKGRLMTNLKYQIVREVTEHNHPPSNDPKSRMPWDHYLSGILRPATSLSMNT</sequence>
<evidence type="ECO:0000256" key="1">
    <source>
        <dbReference type="ARBA" id="ARBA00022723"/>
    </source>
</evidence>
<dbReference type="Gene3D" id="2.20.25.240">
    <property type="match status" value="1"/>
</dbReference>
<dbReference type="Pfam" id="PF04500">
    <property type="entry name" value="FLYWCH"/>
    <property type="match status" value="1"/>
</dbReference>
<organism evidence="5">
    <name type="scientific">Lygus hesperus</name>
    <name type="common">Western plant bug</name>
    <dbReference type="NCBI Taxonomy" id="30085"/>
    <lineage>
        <taxon>Eukaryota</taxon>
        <taxon>Metazoa</taxon>
        <taxon>Ecdysozoa</taxon>
        <taxon>Arthropoda</taxon>
        <taxon>Hexapoda</taxon>
        <taxon>Insecta</taxon>
        <taxon>Pterygota</taxon>
        <taxon>Neoptera</taxon>
        <taxon>Paraneoptera</taxon>
        <taxon>Hemiptera</taxon>
        <taxon>Heteroptera</taxon>
        <taxon>Panheteroptera</taxon>
        <taxon>Cimicomorpha</taxon>
        <taxon>Miridae</taxon>
        <taxon>Mirini</taxon>
        <taxon>Lygus</taxon>
    </lineage>
</organism>
<evidence type="ECO:0000256" key="2">
    <source>
        <dbReference type="ARBA" id="ARBA00022771"/>
    </source>
</evidence>
<feature type="non-terminal residue" evidence="5">
    <location>
        <position position="1"/>
    </location>
</feature>
<keyword evidence="1" id="KW-0479">Metal-binding</keyword>
<accession>A0A146LC06</accession>
<name>A0A146LC06_LYGHE</name>
<evidence type="ECO:0000259" key="4">
    <source>
        <dbReference type="Pfam" id="PF04500"/>
    </source>
</evidence>
<feature type="domain" description="FLYWCH-type" evidence="4">
    <location>
        <begin position="13"/>
        <end position="72"/>
    </location>
</feature>
<dbReference type="GO" id="GO:0008270">
    <property type="term" value="F:zinc ion binding"/>
    <property type="evidence" value="ECO:0007669"/>
    <property type="project" value="UniProtKB-KW"/>
</dbReference>
<reference evidence="5" key="1">
    <citation type="journal article" date="2016" name="Gigascience">
        <title>De novo construction of an expanded transcriptome assembly for the western tarnished plant bug, Lygus hesperus.</title>
        <authorList>
            <person name="Tassone E.E."/>
            <person name="Geib S.M."/>
            <person name="Hall B."/>
            <person name="Fabrick J.A."/>
            <person name="Brent C.S."/>
            <person name="Hull J.J."/>
        </authorList>
    </citation>
    <scope>NUCLEOTIDE SEQUENCE</scope>
</reference>
<gene>
    <name evidence="5" type="ORF">g.42800</name>
</gene>
<keyword evidence="2" id="KW-0863">Zinc-finger</keyword>
<protein>
    <recommendedName>
        <fullName evidence="4">FLYWCH-type domain-containing protein</fullName>
    </recommendedName>
</protein>
<dbReference type="EMBL" id="GDHC01014032">
    <property type="protein sequence ID" value="JAQ04597.1"/>
    <property type="molecule type" value="Transcribed_RNA"/>
</dbReference>